<reference evidence="2" key="1">
    <citation type="submission" date="2016-04" db="EMBL/GenBank/DDBJ databases">
        <authorList>
            <person name="Chen S.-C."/>
            <person name="Lai M.-C."/>
        </authorList>
    </citation>
    <scope>NUCLEOTIDE SEQUENCE [LARGE SCALE GENOMIC DNA]</scope>
    <source>
        <strain evidence="2">AB14</strain>
    </source>
</reference>
<evidence type="ECO:0000313" key="1">
    <source>
        <dbReference type="EMBL" id="OLZ42183.1"/>
    </source>
</evidence>
<name>A0A1S8AZD3_9EURY</name>
<accession>A0A1S8AZD3</accession>
<dbReference type="EMBL" id="LWLN01000001">
    <property type="protein sequence ID" value="OLZ42183.1"/>
    <property type="molecule type" value="Genomic_DNA"/>
</dbReference>
<proteinExistence type="predicted"/>
<dbReference type="OrthoDB" id="269729at2157"/>
<dbReference type="AlphaFoldDB" id="A0A1S8AZD3"/>
<protein>
    <recommendedName>
        <fullName evidence="3">CHAT domain-containing protein</fullName>
    </recommendedName>
</protein>
<evidence type="ECO:0008006" key="3">
    <source>
        <dbReference type="Google" id="ProtNLM"/>
    </source>
</evidence>
<organism evidence="1 2">
    <name type="scientific">Natrinema saccharevitans</name>
    <dbReference type="NCBI Taxonomy" id="301967"/>
    <lineage>
        <taxon>Archaea</taxon>
        <taxon>Methanobacteriati</taxon>
        <taxon>Methanobacteriota</taxon>
        <taxon>Stenosarchaea group</taxon>
        <taxon>Halobacteria</taxon>
        <taxon>Halobacteriales</taxon>
        <taxon>Natrialbaceae</taxon>
        <taxon>Natrinema</taxon>
    </lineage>
</organism>
<sequence>MKPKFEPTQRGVEIVDPIERHRYRLETGSPVTPSAANTDRIGFPIGSAVTVTTDSIALPKPNTVLVRDSDGLMLAEVSPTEQLGLPPDEYTLDLAGPLKVYARVTGSVQVFSDREQTYLNFGAETTVHLGARSLHKRPARTITTTTAPTDLMAAVSAFGSELKTTSPERAYPTLRGHPPRLELGSDLRIPDPLDRDHSVRIAVPETLRHVFVVAPLAYYLDAEVVPGSSPRIVTESGYTHSLDGSDEFESAVKRVLKRTFLLDCVVRTEGNTPLPSRERRSIEPVIDIDIADAYDRSLAERLERYLEIPDEKLEPHLPAWQFETRLETTGAHVPMLPFLAYDLAVVTTRESGRERTGPEPAAERAIDAFTRDDFVRSTRPGAVRGNANVETATDRSDVPRIQQSWTGIDGSEIVSTTSVTAYRNDIGRTPKDGPIEIEVVCNDPDMRAELESVHGTYGTREQLPFETTIHYDLSMDDLAAVLEKDSDFLHYIGHIDDDGFQCSDGKLDANTVDTVGIKAFLLNACRSHEQGLHLVERGSIGGIVTLSNVVNSGAVSVGVLISRLLNLGFPLYSTLDIARQENVVGQQYQLVGDGRTTITQPETQIPNVCLVSGERETLTANIIAYTAGNRRHGSVLSPHIDSVESYFVIPGETGPISVTQSELEAFFDEALFPVIRDGHVQWSTDLVDDGLEP</sequence>
<comment type="caution">
    <text evidence="1">The sequence shown here is derived from an EMBL/GenBank/DDBJ whole genome shotgun (WGS) entry which is preliminary data.</text>
</comment>
<evidence type="ECO:0000313" key="2">
    <source>
        <dbReference type="Proteomes" id="UP000189370"/>
    </source>
</evidence>
<gene>
    <name evidence="1" type="ORF">A6E15_14935</name>
</gene>
<dbReference type="Proteomes" id="UP000189370">
    <property type="component" value="Unassembled WGS sequence"/>
</dbReference>
<keyword evidence="2" id="KW-1185">Reference proteome</keyword>
<dbReference type="RefSeq" id="WP_076147431.1">
    <property type="nucleotide sequence ID" value="NZ_LWLN01000001.1"/>
</dbReference>